<dbReference type="PANTHER" id="PTHR21301">
    <property type="entry name" value="REVERSE TRANSCRIPTASE"/>
    <property type="match status" value="1"/>
</dbReference>
<dbReference type="Proteomes" id="UP001224775">
    <property type="component" value="Unassembled WGS sequence"/>
</dbReference>
<sequence length="320" mass="37036">MERFDYNADCLIEAIGIVLRSNIIKFGDIFAVQKKGVAMGICPAPSIAIIFFAIHEEFLMSKWSGSIMFYLRFIDDVFGIWLSNPNYVADNRQWNNFQDDVNDFHGLPWEFIPRSTTVQFMDLTVSIEGERLSTDLFEKPMALYLYIPPHSTHPPGGINGLITGQMLRIFTLCSDPERIKVHTLNFLHRLQARGYDKKDLIPLLDRATKNARKYLQRSDEQKQQISKERKDSMARCIRLHRLFNPYDPSGSTIQLLFKECILTPEGRTPLYELENLDHSKIPIDRLMLCNHRAPNLGNFLSYRDIEKRSGAKVSAYLKQK</sequence>
<dbReference type="PANTHER" id="PTHR21301:SF10">
    <property type="entry name" value="REVERSE TRANSCRIPTASE DOMAIN-CONTAINING PROTEIN"/>
    <property type="match status" value="1"/>
</dbReference>
<keyword evidence="2" id="KW-1185">Reference proteome</keyword>
<comment type="caution">
    <text evidence="1">The sequence shown here is derived from an EMBL/GenBank/DDBJ whole genome shotgun (WGS) entry which is preliminary data.</text>
</comment>
<gene>
    <name evidence="1" type="ORF">QTG54_015481</name>
</gene>
<evidence type="ECO:0000313" key="1">
    <source>
        <dbReference type="EMBL" id="KAK1733954.1"/>
    </source>
</evidence>
<evidence type="ECO:0000313" key="2">
    <source>
        <dbReference type="Proteomes" id="UP001224775"/>
    </source>
</evidence>
<dbReference type="AlphaFoldDB" id="A0AAD8XUQ6"/>
<organism evidence="1 2">
    <name type="scientific">Skeletonema marinoi</name>
    <dbReference type="NCBI Taxonomy" id="267567"/>
    <lineage>
        <taxon>Eukaryota</taxon>
        <taxon>Sar</taxon>
        <taxon>Stramenopiles</taxon>
        <taxon>Ochrophyta</taxon>
        <taxon>Bacillariophyta</taxon>
        <taxon>Coscinodiscophyceae</taxon>
        <taxon>Thalassiosirophycidae</taxon>
        <taxon>Thalassiosirales</taxon>
        <taxon>Skeletonemataceae</taxon>
        <taxon>Skeletonema</taxon>
        <taxon>Skeletonema marinoi-dohrnii complex</taxon>
    </lineage>
</organism>
<reference evidence="1" key="1">
    <citation type="submission" date="2023-06" db="EMBL/GenBank/DDBJ databases">
        <title>Survivors Of The Sea: Transcriptome response of Skeletonema marinoi to long-term dormancy.</title>
        <authorList>
            <person name="Pinder M.I.M."/>
            <person name="Kourtchenko O."/>
            <person name="Robertson E.K."/>
            <person name="Larsson T."/>
            <person name="Maumus F."/>
            <person name="Osuna-Cruz C.M."/>
            <person name="Vancaester E."/>
            <person name="Stenow R."/>
            <person name="Vandepoele K."/>
            <person name="Ploug H."/>
            <person name="Bruchert V."/>
            <person name="Godhe A."/>
            <person name="Topel M."/>
        </authorList>
    </citation>
    <scope>NUCLEOTIDE SEQUENCE</scope>
    <source>
        <strain evidence="1">R05AC</strain>
    </source>
</reference>
<protein>
    <recommendedName>
        <fullName evidence="3">Reverse transcriptase domain-containing protein</fullName>
    </recommendedName>
</protein>
<evidence type="ECO:0008006" key="3">
    <source>
        <dbReference type="Google" id="ProtNLM"/>
    </source>
</evidence>
<accession>A0AAD8XUQ6</accession>
<dbReference type="EMBL" id="JATAAI010000043">
    <property type="protein sequence ID" value="KAK1733954.1"/>
    <property type="molecule type" value="Genomic_DNA"/>
</dbReference>
<proteinExistence type="predicted"/>
<name>A0AAD8XUQ6_9STRA</name>